<dbReference type="Proteomes" id="UP000054783">
    <property type="component" value="Unassembled WGS sequence"/>
</dbReference>
<sequence length="179" mass="20139">MSGCENEDSDCACIERCWVKKQASRQQSTLTVCWTCLTHTIQTKELIVSWRRLDPMHAAGWSLTGPIRQPVGQILTRYTSSFLPQFDAIYSGLSISDSCQAGPKILKSTRTTGYFYSVSQSVFQLSSSSCFSIFLAQLDSCQIWIDLNRWRQTEAKMTRCTESIFDRPAVGLAQLALTI</sequence>
<dbReference type="EMBL" id="JYDQ01000162">
    <property type="protein sequence ID" value="KRY12535.1"/>
    <property type="molecule type" value="Genomic_DNA"/>
</dbReference>
<accession>A0A0V0ZIR5</accession>
<name>A0A0V0ZIR5_9BILA</name>
<keyword evidence="2" id="KW-1185">Reference proteome</keyword>
<protein>
    <submittedName>
        <fullName evidence="1">Uncharacterized protein</fullName>
    </submittedName>
</protein>
<evidence type="ECO:0000313" key="1">
    <source>
        <dbReference type="EMBL" id="KRY12535.1"/>
    </source>
</evidence>
<dbReference type="AlphaFoldDB" id="A0A0V0ZIR5"/>
<evidence type="ECO:0000313" key="2">
    <source>
        <dbReference type="Proteomes" id="UP000054783"/>
    </source>
</evidence>
<reference evidence="1 2" key="1">
    <citation type="submission" date="2015-01" db="EMBL/GenBank/DDBJ databases">
        <title>Evolution of Trichinella species and genotypes.</title>
        <authorList>
            <person name="Korhonen P.K."/>
            <person name="Edoardo P."/>
            <person name="Giuseppe L.R."/>
            <person name="Gasser R.B."/>
        </authorList>
    </citation>
    <scope>NUCLEOTIDE SEQUENCE [LARGE SCALE GENOMIC DNA]</scope>
    <source>
        <strain evidence="1">ISS2496</strain>
    </source>
</reference>
<gene>
    <name evidence="1" type="ORF">T12_16701</name>
</gene>
<proteinExistence type="predicted"/>
<comment type="caution">
    <text evidence="1">The sequence shown here is derived from an EMBL/GenBank/DDBJ whole genome shotgun (WGS) entry which is preliminary data.</text>
</comment>
<organism evidence="1 2">
    <name type="scientific">Trichinella patagoniensis</name>
    <dbReference type="NCBI Taxonomy" id="990121"/>
    <lineage>
        <taxon>Eukaryota</taxon>
        <taxon>Metazoa</taxon>
        <taxon>Ecdysozoa</taxon>
        <taxon>Nematoda</taxon>
        <taxon>Enoplea</taxon>
        <taxon>Dorylaimia</taxon>
        <taxon>Trichinellida</taxon>
        <taxon>Trichinellidae</taxon>
        <taxon>Trichinella</taxon>
    </lineage>
</organism>